<name>A0A0D7AZ83_9AGAR</name>
<keyword evidence="1" id="KW-0732">Signal</keyword>
<protein>
    <submittedName>
        <fullName evidence="2">Carbohydrate-binding module family 67 protein</fullName>
    </submittedName>
</protein>
<reference evidence="2 3" key="1">
    <citation type="journal article" date="2015" name="Fungal Genet. Biol.">
        <title>Evolution of novel wood decay mechanisms in Agaricales revealed by the genome sequences of Fistulina hepatica and Cylindrobasidium torrendii.</title>
        <authorList>
            <person name="Floudas D."/>
            <person name="Held B.W."/>
            <person name="Riley R."/>
            <person name="Nagy L.G."/>
            <person name="Koehler G."/>
            <person name="Ransdell A.S."/>
            <person name="Younus H."/>
            <person name="Chow J."/>
            <person name="Chiniquy J."/>
            <person name="Lipzen A."/>
            <person name="Tritt A."/>
            <person name="Sun H."/>
            <person name="Haridas S."/>
            <person name="LaButti K."/>
            <person name="Ohm R.A."/>
            <person name="Kues U."/>
            <person name="Blanchette R.A."/>
            <person name="Grigoriev I.V."/>
            <person name="Minto R.E."/>
            <person name="Hibbett D.S."/>
        </authorList>
    </citation>
    <scope>NUCLEOTIDE SEQUENCE [LARGE SCALE GENOMIC DNA]</scope>
    <source>
        <strain evidence="2 3">FP15055 ss-10</strain>
    </source>
</reference>
<evidence type="ECO:0000313" key="2">
    <source>
        <dbReference type="EMBL" id="KIY62601.1"/>
    </source>
</evidence>
<gene>
    <name evidence="2" type="ORF">CYLTODRAFT_426786</name>
</gene>
<organism evidence="2 3">
    <name type="scientific">Cylindrobasidium torrendii FP15055 ss-10</name>
    <dbReference type="NCBI Taxonomy" id="1314674"/>
    <lineage>
        <taxon>Eukaryota</taxon>
        <taxon>Fungi</taxon>
        <taxon>Dikarya</taxon>
        <taxon>Basidiomycota</taxon>
        <taxon>Agaricomycotina</taxon>
        <taxon>Agaricomycetes</taxon>
        <taxon>Agaricomycetidae</taxon>
        <taxon>Agaricales</taxon>
        <taxon>Marasmiineae</taxon>
        <taxon>Physalacriaceae</taxon>
        <taxon>Cylindrobasidium</taxon>
    </lineage>
</organism>
<dbReference type="Gene3D" id="2.60.120.260">
    <property type="entry name" value="Galactose-binding domain-like"/>
    <property type="match status" value="1"/>
</dbReference>
<evidence type="ECO:0000313" key="3">
    <source>
        <dbReference type="Proteomes" id="UP000054007"/>
    </source>
</evidence>
<proteinExistence type="predicted"/>
<accession>A0A0D7AZ83</accession>
<dbReference type="EMBL" id="KN880766">
    <property type="protein sequence ID" value="KIY62601.1"/>
    <property type="molecule type" value="Genomic_DNA"/>
</dbReference>
<sequence length="314" mass="32867">MFSAALGFALFFFSAFLLGGVGAQTDVAPIPALTLPGAAWIWTGEGPNIPGPRAFRKHIPAGKARAVCLTIAIACDDAYTLWVNGKWIGDNIRKGGDPGGSAFRELDIYSIALSNTNNVIAVNATNVINVDGLIATAVVSYADGSQTVFTTDASWLTAGSAAPPSGFQEVGFNDKSWSAAAMLGGIDTAPWAPLRFGPVPTRGNCPAGGPHIIPLPHCPSLPPLILPPGGQSPYWEIRNTIDCEIRRLEEALWLCQKEKQGVIDQLVIIIQQIGSFGGGGGKGQFCQLLNCEQQGGGGIVFGNGGTTILHEQVD</sequence>
<feature type="signal peptide" evidence="1">
    <location>
        <begin position="1"/>
        <end position="23"/>
    </location>
</feature>
<keyword evidence="3" id="KW-1185">Reference proteome</keyword>
<feature type="chain" id="PRO_5002316497" evidence="1">
    <location>
        <begin position="24"/>
        <end position="314"/>
    </location>
</feature>
<dbReference type="AlphaFoldDB" id="A0A0D7AZ83"/>
<evidence type="ECO:0000256" key="1">
    <source>
        <dbReference type="SAM" id="SignalP"/>
    </source>
</evidence>
<dbReference type="OrthoDB" id="10036721at2759"/>
<dbReference type="Proteomes" id="UP000054007">
    <property type="component" value="Unassembled WGS sequence"/>
</dbReference>